<name>A0A0A9WCK4_LYGHE</name>
<evidence type="ECO:0000256" key="4">
    <source>
        <dbReference type="ARBA" id="ARBA00022729"/>
    </source>
</evidence>
<sequence length="399" mass="45479">MLHLLLCLILFVSPPAESATYATRELVENTVVKCCDYPRKDLNIYCYKGRPKHMLQIWETVQLQLSLSPDEYTHYMATTPEAVASKFDSDVSSWAVNIFSIKKKAIKLDPFNSTCVGIATSHHYDVKLIRIRVDYWRVTAFALGFLLFIAAPKLSSNSLFYYLTGMSVGTIASVLILVYILSRFVPKKPVMYSFLAGGWTVGLYMAQLVWDNIRTILVNYKMYVLYYALATGLISFIICYRIGPVTDPRSVDLIKWTLQAVALVTIFCSTDHQEAGMALAVIVFVSYHLRIVAFTRILSPFRKLMRWWNPELPKLLSEEEYYQQGAEETRRALDDLRGYCSSPECNQWKTVLRLKHPVRFAKFVQGASHLEDDEVLAFETEGGKPNASDDIITDDSSED</sequence>
<keyword evidence="7" id="KW-0539">Nucleus</keyword>
<evidence type="ECO:0000313" key="11">
    <source>
        <dbReference type="EMBL" id="JAG05532.1"/>
    </source>
</evidence>
<evidence type="ECO:0000256" key="1">
    <source>
        <dbReference type="ARBA" id="ARBA00004575"/>
    </source>
</evidence>
<evidence type="ECO:0000313" key="14">
    <source>
        <dbReference type="EMBL" id="JAG05536.1"/>
    </source>
</evidence>
<dbReference type="PANTHER" id="PTHR13598:SF1">
    <property type="entry name" value="AT07567P-RELATED"/>
    <property type="match status" value="1"/>
</dbReference>
<reference evidence="12" key="1">
    <citation type="journal article" date="2014" name="PLoS ONE">
        <title>Transcriptome-Based Identification of ABC Transporters in the Western Tarnished Plant Bug Lygus hesperus.</title>
        <authorList>
            <person name="Hull J.J."/>
            <person name="Chaney K."/>
            <person name="Geib S.M."/>
            <person name="Fabrick J.A."/>
            <person name="Brent C.S."/>
            <person name="Walsh D."/>
            <person name="Lavine L.C."/>
        </authorList>
    </citation>
    <scope>NUCLEOTIDE SEQUENCE</scope>
</reference>
<comment type="subcellular location">
    <subcellularLocation>
        <location evidence="1">Nucleus inner membrane</location>
        <topology evidence="1">Multi-pass membrane protein</topology>
        <orientation evidence="1">Nucleoplasmic side</orientation>
    </subcellularLocation>
</comment>
<dbReference type="Pfam" id="PF10225">
    <property type="entry name" value="NEMP"/>
    <property type="match status" value="1"/>
</dbReference>
<evidence type="ECO:0000256" key="8">
    <source>
        <dbReference type="SAM" id="MobiDB-lite"/>
    </source>
</evidence>
<accession>A0A0A9WCK4</accession>
<keyword evidence="4 10" id="KW-0732">Signal</keyword>
<feature type="transmembrane region" description="Helical" evidence="9">
    <location>
        <begin position="135"/>
        <end position="152"/>
    </location>
</feature>
<keyword evidence="3 9" id="KW-0812">Transmembrane</keyword>
<comment type="similarity">
    <text evidence="2">Belongs to the NEMP family.</text>
</comment>
<reference evidence="16" key="3">
    <citation type="journal article" date="2016" name="Gigascience">
        <title>De novo construction of an expanded transcriptome assembly for the western tarnished plant bug, Lygus hesperus.</title>
        <authorList>
            <person name="Tassone E.E."/>
            <person name="Geib S.M."/>
            <person name="Hall B."/>
            <person name="Fabrick J.A."/>
            <person name="Brent C.S."/>
            <person name="Hull J.J."/>
        </authorList>
    </citation>
    <scope>NUCLEOTIDE SEQUENCE</scope>
</reference>
<proteinExistence type="inferred from homology"/>
<evidence type="ECO:0000313" key="12">
    <source>
        <dbReference type="EMBL" id="JAG05534.1"/>
    </source>
</evidence>
<protein>
    <submittedName>
        <fullName evidence="16">Transmembrane protein 194A</fullName>
    </submittedName>
</protein>
<evidence type="ECO:0000256" key="9">
    <source>
        <dbReference type="SAM" id="Phobius"/>
    </source>
</evidence>
<feature type="transmembrane region" description="Helical" evidence="9">
    <location>
        <begin position="159"/>
        <end position="180"/>
    </location>
</feature>
<dbReference type="InterPro" id="IPR019358">
    <property type="entry name" value="NEMP_fam"/>
</dbReference>
<feature type="signal peptide" evidence="10">
    <location>
        <begin position="1"/>
        <end position="18"/>
    </location>
</feature>
<evidence type="ECO:0000256" key="10">
    <source>
        <dbReference type="SAM" id="SignalP"/>
    </source>
</evidence>
<keyword evidence="5 9" id="KW-1133">Transmembrane helix</keyword>
<dbReference type="EMBL" id="GBHO01038069">
    <property type="protein sequence ID" value="JAG05535.1"/>
    <property type="molecule type" value="Transcribed_RNA"/>
</dbReference>
<evidence type="ECO:0000313" key="16">
    <source>
        <dbReference type="EMBL" id="JAQ04763.1"/>
    </source>
</evidence>
<dbReference type="EMBL" id="GBHO01038072">
    <property type="protein sequence ID" value="JAG05532.1"/>
    <property type="molecule type" value="Transcribed_RNA"/>
</dbReference>
<organism evidence="12">
    <name type="scientific">Lygus hesperus</name>
    <name type="common">Western plant bug</name>
    <dbReference type="NCBI Taxonomy" id="30085"/>
    <lineage>
        <taxon>Eukaryota</taxon>
        <taxon>Metazoa</taxon>
        <taxon>Ecdysozoa</taxon>
        <taxon>Arthropoda</taxon>
        <taxon>Hexapoda</taxon>
        <taxon>Insecta</taxon>
        <taxon>Pterygota</taxon>
        <taxon>Neoptera</taxon>
        <taxon>Paraneoptera</taxon>
        <taxon>Hemiptera</taxon>
        <taxon>Heteroptera</taxon>
        <taxon>Panheteroptera</taxon>
        <taxon>Cimicomorpha</taxon>
        <taxon>Miridae</taxon>
        <taxon>Mirini</taxon>
        <taxon>Lygus</taxon>
    </lineage>
</organism>
<evidence type="ECO:0000313" key="15">
    <source>
        <dbReference type="EMBL" id="JAG42547.1"/>
    </source>
</evidence>
<evidence type="ECO:0000256" key="2">
    <source>
        <dbReference type="ARBA" id="ARBA00005748"/>
    </source>
</evidence>
<feature type="transmembrane region" description="Helical" evidence="9">
    <location>
        <begin position="277"/>
        <end position="298"/>
    </location>
</feature>
<feature type="region of interest" description="Disordered" evidence="8">
    <location>
        <begin position="379"/>
        <end position="399"/>
    </location>
</feature>
<reference evidence="12" key="2">
    <citation type="submission" date="2014-07" db="EMBL/GenBank/DDBJ databases">
        <authorList>
            <person name="Hull J."/>
        </authorList>
    </citation>
    <scope>NUCLEOTIDE SEQUENCE</scope>
</reference>
<dbReference type="EMBL" id="GBHO01038068">
    <property type="protein sequence ID" value="JAG05536.1"/>
    <property type="molecule type" value="Transcribed_RNA"/>
</dbReference>
<evidence type="ECO:0000256" key="5">
    <source>
        <dbReference type="ARBA" id="ARBA00022989"/>
    </source>
</evidence>
<dbReference type="EMBL" id="GBHO01038070">
    <property type="protein sequence ID" value="JAG05534.1"/>
    <property type="molecule type" value="Transcribed_RNA"/>
</dbReference>
<dbReference type="EMBL" id="GDHC01013866">
    <property type="protein sequence ID" value="JAQ04763.1"/>
    <property type="molecule type" value="Transcribed_RNA"/>
</dbReference>
<dbReference type="PANTHER" id="PTHR13598">
    <property type="entry name" value="AT07567P-RELATED"/>
    <property type="match status" value="1"/>
</dbReference>
<evidence type="ECO:0000256" key="6">
    <source>
        <dbReference type="ARBA" id="ARBA00023136"/>
    </source>
</evidence>
<gene>
    <name evidence="16" type="primary">tmem194a_0</name>
    <name evidence="12" type="ORF">CM83_49193</name>
    <name evidence="14" type="ORF">CM83_49194</name>
    <name evidence="13" type="ORF">CM83_49196</name>
    <name evidence="11" type="ORF">CM83_49198</name>
    <name evidence="15" type="ORF">CM83_49200</name>
    <name evidence="16" type="ORF">g.69484</name>
</gene>
<keyword evidence="6 9" id="KW-0472">Membrane</keyword>
<dbReference type="AlphaFoldDB" id="A0A0A9WCK4"/>
<dbReference type="EMBL" id="GBHO01001057">
    <property type="protein sequence ID" value="JAG42547.1"/>
    <property type="molecule type" value="Transcribed_RNA"/>
</dbReference>
<evidence type="ECO:0000256" key="7">
    <source>
        <dbReference type="ARBA" id="ARBA00023242"/>
    </source>
</evidence>
<feature type="chain" id="PRO_5007389069" evidence="10">
    <location>
        <begin position="19"/>
        <end position="399"/>
    </location>
</feature>
<feature type="transmembrane region" description="Helical" evidence="9">
    <location>
        <begin position="222"/>
        <end position="243"/>
    </location>
</feature>
<evidence type="ECO:0000313" key="13">
    <source>
        <dbReference type="EMBL" id="JAG05535.1"/>
    </source>
</evidence>
<dbReference type="GO" id="GO:0005637">
    <property type="term" value="C:nuclear inner membrane"/>
    <property type="evidence" value="ECO:0007669"/>
    <property type="project" value="UniProtKB-SubCell"/>
</dbReference>
<evidence type="ECO:0000256" key="3">
    <source>
        <dbReference type="ARBA" id="ARBA00022692"/>
    </source>
</evidence>
<feature type="transmembrane region" description="Helical" evidence="9">
    <location>
        <begin position="192"/>
        <end position="210"/>
    </location>
</feature>